<evidence type="ECO:0000313" key="2">
    <source>
        <dbReference type="Proteomes" id="UP000820669"/>
    </source>
</evidence>
<organism evidence="1 2">
    <name type="scientific">Pseudonocardia acidicola</name>
    <dbReference type="NCBI Taxonomy" id="2724939"/>
    <lineage>
        <taxon>Bacteria</taxon>
        <taxon>Bacillati</taxon>
        <taxon>Actinomycetota</taxon>
        <taxon>Actinomycetes</taxon>
        <taxon>Pseudonocardiales</taxon>
        <taxon>Pseudonocardiaceae</taxon>
        <taxon>Pseudonocardia</taxon>
    </lineage>
</organism>
<dbReference type="EMBL" id="JAAXLA010000026">
    <property type="protein sequence ID" value="NMH98694.1"/>
    <property type="molecule type" value="Genomic_DNA"/>
</dbReference>
<proteinExistence type="predicted"/>
<evidence type="ECO:0000313" key="1">
    <source>
        <dbReference type="EMBL" id="NMH98694.1"/>
    </source>
</evidence>
<sequence>MVSTSRRPSHWPTSRGILARVAATFTAAAVCAGLAGLAAVPALVSTATTQAAEQNMQTNWNWGV</sequence>
<dbReference type="RefSeq" id="WP_169382144.1">
    <property type="nucleotide sequence ID" value="NZ_JAAXLA010000026.1"/>
</dbReference>
<evidence type="ECO:0008006" key="3">
    <source>
        <dbReference type="Google" id="ProtNLM"/>
    </source>
</evidence>
<gene>
    <name evidence="1" type="ORF">HF526_15460</name>
</gene>
<keyword evidence="2" id="KW-1185">Reference proteome</keyword>
<comment type="caution">
    <text evidence="1">The sequence shown here is derived from an EMBL/GenBank/DDBJ whole genome shotgun (WGS) entry which is preliminary data.</text>
</comment>
<reference evidence="1 2" key="1">
    <citation type="submission" date="2020-04" db="EMBL/GenBank/DDBJ databases">
        <authorList>
            <person name="Klaysubun C."/>
            <person name="Duangmal K."/>
            <person name="Lipun K."/>
        </authorList>
    </citation>
    <scope>NUCLEOTIDE SEQUENCE [LARGE SCALE GENOMIC DNA]</scope>
    <source>
        <strain evidence="1 2">K10HN5</strain>
    </source>
</reference>
<dbReference type="Proteomes" id="UP000820669">
    <property type="component" value="Unassembled WGS sequence"/>
</dbReference>
<protein>
    <recommendedName>
        <fullName evidence="3">Endoglucanase</fullName>
    </recommendedName>
</protein>
<name>A0ABX1SAW0_9PSEU</name>
<accession>A0ABX1SAW0</accession>